<dbReference type="EMBL" id="JBHEZZ010000004">
    <property type="protein sequence ID" value="MFC1401510.1"/>
    <property type="molecule type" value="Genomic_DNA"/>
</dbReference>
<proteinExistence type="predicted"/>
<dbReference type="InterPro" id="IPR027417">
    <property type="entry name" value="P-loop_NTPase"/>
</dbReference>
<evidence type="ECO:0000256" key="1">
    <source>
        <dbReference type="ARBA" id="ARBA00004651"/>
    </source>
</evidence>
<comment type="caution">
    <text evidence="11">The sequence shown here is derived from an EMBL/GenBank/DDBJ whole genome shotgun (WGS) entry which is preliminary data.</text>
</comment>
<organism evidence="11 12">
    <name type="scientific">Streptacidiphilus cavernicola</name>
    <dbReference type="NCBI Taxonomy" id="3342716"/>
    <lineage>
        <taxon>Bacteria</taxon>
        <taxon>Bacillati</taxon>
        <taxon>Actinomycetota</taxon>
        <taxon>Actinomycetes</taxon>
        <taxon>Kitasatosporales</taxon>
        <taxon>Streptomycetaceae</taxon>
        <taxon>Streptacidiphilus</taxon>
    </lineage>
</organism>
<feature type="transmembrane region" description="Helical" evidence="8">
    <location>
        <begin position="197"/>
        <end position="224"/>
    </location>
</feature>
<dbReference type="GO" id="GO:0005524">
    <property type="term" value="F:ATP binding"/>
    <property type="evidence" value="ECO:0007669"/>
    <property type="project" value="UniProtKB-KW"/>
</dbReference>
<keyword evidence="3" id="KW-0547">Nucleotide-binding</keyword>
<sequence>MADETAVADTGAEQPGESSGTGESGESGEELRFAYSGGDSEEWAGDLTGRRLGSRLPRLVGRSFALAWAVDRGAVVALLVCQLVSGLSGALGLFATTRALGALIGAAQNPGHLGSAVPSVLVLAAAAGVRAVLGVAIQGLSNRLAPRISREAEFRMLEAATNAEMAAYDHPGFNDRYDKADRGVEVSRDMIGQSQNLVSSLATLVAAAVVITALAPVLLPLLLLTAVPQALASVKGERITYLSFLATFHDRRMLNMLRWNLTHKDQADQIRTDTLAPYLLAKYRASGTKVDRTNDRAAWQRARVTLLGSAAGGLAAALMWGGVMFLLGTGRIGAASAGTVVFALRSAAQGLQGIVGYGSDLMRTGRYMDDWESFVEEAAGQRLDRGALVPGRPRHVALHRVGYRYPEADEDTLHEVDFEVRQGEIVAVVGENGSGKTTLMKLLSGLNLPTEGVVAWDGVSTRDLDPHALWRQTAVVPQEFARWPMSARENIHLGQPRPGGDEEVRRAAAASGADDVVARLRSGLDTLLAREWWGGVALSSGQWQRIAVARATHRDAGLLVMDEPTSDLDPRAEHRIFTGLRRLAEDRAVVLVTHNLSNTVIADRIVVMDRGRVVQQGSFQELTTRPGLMRDLWLLQQDRSAPPGVDGALRGD</sequence>
<dbReference type="PANTHER" id="PTHR24221">
    <property type="entry name" value="ATP-BINDING CASSETTE SUB-FAMILY B"/>
    <property type="match status" value="1"/>
</dbReference>
<evidence type="ECO:0000256" key="5">
    <source>
        <dbReference type="ARBA" id="ARBA00022989"/>
    </source>
</evidence>
<dbReference type="Gene3D" id="3.40.50.300">
    <property type="entry name" value="P-loop containing nucleotide triphosphate hydrolases"/>
    <property type="match status" value="1"/>
</dbReference>
<dbReference type="CDD" id="cd03228">
    <property type="entry name" value="ABCC_MRP_Like"/>
    <property type="match status" value="1"/>
</dbReference>
<feature type="domain" description="ABC transmembrane type-1" evidence="10">
    <location>
        <begin position="76"/>
        <end position="363"/>
    </location>
</feature>
<dbReference type="PROSITE" id="PS50893">
    <property type="entry name" value="ABC_TRANSPORTER_2"/>
    <property type="match status" value="1"/>
</dbReference>
<evidence type="ECO:0000256" key="4">
    <source>
        <dbReference type="ARBA" id="ARBA00022840"/>
    </source>
</evidence>
<dbReference type="SMART" id="SM00382">
    <property type="entry name" value="AAA"/>
    <property type="match status" value="1"/>
</dbReference>
<dbReference type="InterPro" id="IPR017871">
    <property type="entry name" value="ABC_transporter-like_CS"/>
</dbReference>
<dbReference type="InterPro" id="IPR036640">
    <property type="entry name" value="ABC1_TM_sf"/>
</dbReference>
<evidence type="ECO:0000256" key="2">
    <source>
        <dbReference type="ARBA" id="ARBA00022692"/>
    </source>
</evidence>
<name>A0ABV6UJ82_9ACTN</name>
<dbReference type="InterPro" id="IPR039421">
    <property type="entry name" value="Type_1_exporter"/>
</dbReference>
<dbReference type="Pfam" id="PF00005">
    <property type="entry name" value="ABC_tran"/>
    <property type="match status" value="1"/>
</dbReference>
<dbReference type="Proteomes" id="UP001592528">
    <property type="component" value="Unassembled WGS sequence"/>
</dbReference>
<reference evidence="11 12" key="1">
    <citation type="submission" date="2024-09" db="EMBL/GenBank/DDBJ databases">
        <authorList>
            <person name="Lee S.D."/>
        </authorList>
    </citation>
    <scope>NUCLEOTIDE SEQUENCE [LARGE SCALE GENOMIC DNA]</scope>
    <source>
        <strain evidence="11 12">N1-5</strain>
    </source>
</reference>
<evidence type="ECO:0000256" key="8">
    <source>
        <dbReference type="SAM" id="Phobius"/>
    </source>
</evidence>
<dbReference type="InterPro" id="IPR003439">
    <property type="entry name" value="ABC_transporter-like_ATP-bd"/>
</dbReference>
<evidence type="ECO:0000256" key="3">
    <source>
        <dbReference type="ARBA" id="ARBA00022741"/>
    </source>
</evidence>
<dbReference type="PANTHER" id="PTHR24221:SF646">
    <property type="entry name" value="HAEMOLYSIN SECRETION ATP-BINDING PROTEIN"/>
    <property type="match status" value="1"/>
</dbReference>
<accession>A0ABV6UJ82</accession>
<feature type="transmembrane region" description="Helical" evidence="8">
    <location>
        <begin position="74"/>
        <end position="96"/>
    </location>
</feature>
<feature type="transmembrane region" description="Helical" evidence="8">
    <location>
        <begin position="304"/>
        <end position="327"/>
    </location>
</feature>
<dbReference type="InterPro" id="IPR011527">
    <property type="entry name" value="ABC1_TM_dom"/>
</dbReference>
<evidence type="ECO:0000256" key="7">
    <source>
        <dbReference type="SAM" id="MobiDB-lite"/>
    </source>
</evidence>
<keyword evidence="5 8" id="KW-1133">Transmembrane helix</keyword>
<gene>
    <name evidence="11" type="ORF">ACEZDJ_09435</name>
</gene>
<dbReference type="SUPFAM" id="SSF52540">
    <property type="entry name" value="P-loop containing nucleoside triphosphate hydrolases"/>
    <property type="match status" value="1"/>
</dbReference>
<dbReference type="PROSITE" id="PS50929">
    <property type="entry name" value="ABC_TM1F"/>
    <property type="match status" value="1"/>
</dbReference>
<evidence type="ECO:0000313" key="12">
    <source>
        <dbReference type="Proteomes" id="UP001592528"/>
    </source>
</evidence>
<evidence type="ECO:0000259" key="10">
    <source>
        <dbReference type="PROSITE" id="PS50929"/>
    </source>
</evidence>
<feature type="region of interest" description="Disordered" evidence="7">
    <location>
        <begin position="1"/>
        <end position="29"/>
    </location>
</feature>
<dbReference type="SUPFAM" id="SSF90123">
    <property type="entry name" value="ABC transporter transmembrane region"/>
    <property type="match status" value="1"/>
</dbReference>
<keyword evidence="2 8" id="KW-0812">Transmembrane</keyword>
<dbReference type="PROSITE" id="PS00211">
    <property type="entry name" value="ABC_TRANSPORTER_1"/>
    <property type="match status" value="1"/>
</dbReference>
<protein>
    <submittedName>
        <fullName evidence="11">ABC transporter ATP-binding protein</fullName>
    </submittedName>
</protein>
<evidence type="ECO:0000313" key="11">
    <source>
        <dbReference type="EMBL" id="MFC1401510.1"/>
    </source>
</evidence>
<keyword evidence="6 8" id="KW-0472">Membrane</keyword>
<keyword evidence="12" id="KW-1185">Reference proteome</keyword>
<feature type="domain" description="ABC transporter" evidence="9">
    <location>
        <begin position="396"/>
        <end position="635"/>
    </location>
</feature>
<evidence type="ECO:0000259" key="9">
    <source>
        <dbReference type="PROSITE" id="PS50893"/>
    </source>
</evidence>
<feature type="transmembrane region" description="Helical" evidence="8">
    <location>
        <begin position="116"/>
        <end position="140"/>
    </location>
</feature>
<keyword evidence="4 11" id="KW-0067">ATP-binding</keyword>
<comment type="subcellular location">
    <subcellularLocation>
        <location evidence="1">Cell membrane</location>
        <topology evidence="1">Multi-pass membrane protein</topology>
    </subcellularLocation>
</comment>
<dbReference type="InterPro" id="IPR003593">
    <property type="entry name" value="AAA+_ATPase"/>
</dbReference>
<dbReference type="RefSeq" id="WP_232242459.1">
    <property type="nucleotide sequence ID" value="NZ_JBHEZZ010000004.1"/>
</dbReference>
<feature type="transmembrane region" description="Helical" evidence="8">
    <location>
        <begin position="230"/>
        <end position="248"/>
    </location>
</feature>
<dbReference type="Gene3D" id="1.20.1560.10">
    <property type="entry name" value="ABC transporter type 1, transmembrane domain"/>
    <property type="match status" value="1"/>
</dbReference>
<evidence type="ECO:0000256" key="6">
    <source>
        <dbReference type="ARBA" id="ARBA00023136"/>
    </source>
</evidence>